<dbReference type="PANTHER" id="PTHR30619:SF7">
    <property type="entry name" value="BETA-LACTAMASE DOMAIN PROTEIN"/>
    <property type="match status" value="1"/>
</dbReference>
<feature type="transmembrane region" description="Helical" evidence="6">
    <location>
        <begin position="17"/>
        <end position="36"/>
    </location>
</feature>
<evidence type="ECO:0000256" key="5">
    <source>
        <dbReference type="ARBA" id="ARBA00023136"/>
    </source>
</evidence>
<dbReference type="Pfam" id="PF03772">
    <property type="entry name" value="Competence"/>
    <property type="match status" value="1"/>
</dbReference>
<evidence type="ECO:0000256" key="6">
    <source>
        <dbReference type="SAM" id="Phobius"/>
    </source>
</evidence>
<reference evidence="8" key="1">
    <citation type="journal article" date="2014" name="Front. Microbiol.">
        <title>High frequency of phylogenetically diverse reductive dehalogenase-homologous genes in deep subseafloor sedimentary metagenomes.</title>
        <authorList>
            <person name="Kawai M."/>
            <person name="Futagami T."/>
            <person name="Toyoda A."/>
            <person name="Takaki Y."/>
            <person name="Nishi S."/>
            <person name="Hori S."/>
            <person name="Arai W."/>
            <person name="Tsubouchi T."/>
            <person name="Morono Y."/>
            <person name="Uchiyama I."/>
            <person name="Ito T."/>
            <person name="Fujiyama A."/>
            <person name="Inagaki F."/>
            <person name="Takami H."/>
        </authorList>
    </citation>
    <scope>NUCLEOTIDE SEQUENCE</scope>
    <source>
        <strain evidence="8">Expedition CK06-06</strain>
    </source>
</reference>
<evidence type="ECO:0000256" key="4">
    <source>
        <dbReference type="ARBA" id="ARBA00022989"/>
    </source>
</evidence>
<feature type="transmembrane region" description="Helical" evidence="6">
    <location>
        <begin position="335"/>
        <end position="352"/>
    </location>
</feature>
<comment type="subcellular location">
    <subcellularLocation>
        <location evidence="1">Cell membrane</location>
        <topology evidence="1">Multi-pass membrane protein</topology>
    </subcellularLocation>
</comment>
<feature type="transmembrane region" description="Helical" evidence="6">
    <location>
        <begin position="382"/>
        <end position="403"/>
    </location>
</feature>
<protein>
    <recommendedName>
        <fullName evidence="7">ComEC/Rec2-related protein domain-containing protein</fullName>
    </recommendedName>
</protein>
<feature type="transmembrane region" description="Helical" evidence="6">
    <location>
        <begin position="359"/>
        <end position="376"/>
    </location>
</feature>
<feature type="transmembrane region" description="Helical" evidence="6">
    <location>
        <begin position="81"/>
        <end position="103"/>
    </location>
</feature>
<evidence type="ECO:0000256" key="3">
    <source>
        <dbReference type="ARBA" id="ARBA00022692"/>
    </source>
</evidence>
<evidence type="ECO:0000313" key="8">
    <source>
        <dbReference type="EMBL" id="GAI01569.1"/>
    </source>
</evidence>
<name>X1M5D8_9ZZZZ</name>
<dbReference type="InterPro" id="IPR004477">
    <property type="entry name" value="ComEC_N"/>
</dbReference>
<comment type="caution">
    <text evidence="8">The sequence shown here is derived from an EMBL/GenBank/DDBJ whole genome shotgun (WGS) entry which is preliminary data.</text>
</comment>
<feature type="transmembrane region" description="Helical" evidence="6">
    <location>
        <begin position="312"/>
        <end position="329"/>
    </location>
</feature>
<dbReference type="EMBL" id="BARV01000716">
    <property type="protein sequence ID" value="GAI01569.1"/>
    <property type="molecule type" value="Genomic_DNA"/>
</dbReference>
<dbReference type="GO" id="GO:0005886">
    <property type="term" value="C:plasma membrane"/>
    <property type="evidence" value="ECO:0007669"/>
    <property type="project" value="UniProtKB-SubCell"/>
</dbReference>
<evidence type="ECO:0000259" key="7">
    <source>
        <dbReference type="Pfam" id="PF03772"/>
    </source>
</evidence>
<feature type="transmembrane region" description="Helical" evidence="6">
    <location>
        <begin position="415"/>
        <end position="435"/>
    </location>
</feature>
<dbReference type="NCBIfam" id="TIGR00360">
    <property type="entry name" value="ComEC_N-term"/>
    <property type="match status" value="1"/>
</dbReference>
<keyword evidence="4 6" id="KW-1133">Transmembrane helix</keyword>
<proteinExistence type="predicted"/>
<keyword evidence="5 6" id="KW-0472">Membrane</keyword>
<sequence length="436" mass="50003">MTAGVYTGSKYHLFNPYILIAEIAVIILILIIGILITRRILNSEHSLNVSNHGKINIKLKGNKLPFRETSRSDFKQDNARLVILVIIPFLILFVIGNSIINIYEHNESKSVFLSLYENKSLARDNIVIEGRVSNHPTYRYGNLNFLLEADKISIYDCNGNLNSLFNTGELVNIKLNNTGTELILRDDYLRLTGSLDKNDSKNFMAGGYDEIVFIADCGDIKKIERSNLSYRIFSFRSRLYCCLKNAFYKNLEIEDACIAEAVVLGNRNNVPGYLTESFKRCGVYHLFAISGLHLSFFISLVYLVLKKMRSSYFIFWTAVIFLVVYNFLVGERASILRASIMAIFILLAKEWNREYSHKILLYLSYVIIIIFNPYFLYDLGFWMSYGSMAALVFIYPVVIRLAGNIFPFLKLKSSFFMRIAFITLSIQIVLFPVLAV</sequence>
<dbReference type="PANTHER" id="PTHR30619">
    <property type="entry name" value="DNA INTERNALIZATION/COMPETENCE PROTEIN COMEC/REC2"/>
    <property type="match status" value="1"/>
</dbReference>
<gene>
    <name evidence="8" type="ORF">S06H3_02448</name>
</gene>
<feature type="transmembrane region" description="Helical" evidence="6">
    <location>
        <begin position="283"/>
        <end position="305"/>
    </location>
</feature>
<organism evidence="8">
    <name type="scientific">marine sediment metagenome</name>
    <dbReference type="NCBI Taxonomy" id="412755"/>
    <lineage>
        <taxon>unclassified sequences</taxon>
        <taxon>metagenomes</taxon>
        <taxon>ecological metagenomes</taxon>
    </lineage>
</organism>
<accession>X1M5D8</accession>
<evidence type="ECO:0000256" key="1">
    <source>
        <dbReference type="ARBA" id="ARBA00004651"/>
    </source>
</evidence>
<feature type="domain" description="ComEC/Rec2-related protein" evidence="7">
    <location>
        <begin position="263"/>
        <end position="435"/>
    </location>
</feature>
<evidence type="ECO:0000256" key="2">
    <source>
        <dbReference type="ARBA" id="ARBA00022475"/>
    </source>
</evidence>
<keyword evidence="3 6" id="KW-0812">Transmembrane</keyword>
<keyword evidence="2" id="KW-1003">Cell membrane</keyword>
<dbReference type="InterPro" id="IPR052159">
    <property type="entry name" value="Competence_DNA_uptake"/>
</dbReference>
<dbReference type="AlphaFoldDB" id="X1M5D8"/>